<gene>
    <name evidence="7" type="ORF">GNLVRS02_ARAD1C23166g</name>
</gene>
<keyword evidence="3" id="KW-0238">DNA-binding</keyword>
<dbReference type="InterPro" id="IPR050987">
    <property type="entry name" value="AtrR-like"/>
</dbReference>
<reference evidence="7" key="2">
    <citation type="submission" date="2014-06" db="EMBL/GenBank/DDBJ databases">
        <title>The complete genome of Blastobotrys (Arxula) adeninivorans LS3 - a yeast of biotechnological interest.</title>
        <authorList>
            <person name="Kunze G."/>
            <person name="Gaillardin C."/>
            <person name="Czernicka M."/>
            <person name="Durrens P."/>
            <person name="Martin T."/>
            <person name="Boer E."/>
            <person name="Gabaldon T."/>
            <person name="Cruz J."/>
            <person name="Talla E."/>
            <person name="Marck C."/>
            <person name="Goffeau A."/>
            <person name="Barbe V."/>
            <person name="Baret P."/>
            <person name="Baronian K."/>
            <person name="Beier S."/>
            <person name="Bleykasten C."/>
            <person name="Bode R."/>
            <person name="Casaregola S."/>
            <person name="Despons L."/>
            <person name="Fairhead C."/>
            <person name="Giersberg M."/>
            <person name="Gierski P."/>
            <person name="Hahnel U."/>
            <person name="Hartmann A."/>
            <person name="Jankowska D."/>
            <person name="Jubin C."/>
            <person name="Jung P."/>
            <person name="Lafontaine I."/>
            <person name="Leh-Louis V."/>
            <person name="Lemaire M."/>
            <person name="Marcet-Houben M."/>
            <person name="Mascher M."/>
            <person name="Morel G."/>
            <person name="Richard G.-F."/>
            <person name="Riechen J."/>
            <person name="Sacerdot C."/>
            <person name="Sarkar A."/>
            <person name="Savel G."/>
            <person name="Schacherer J."/>
            <person name="Sherman D."/>
            <person name="Straub M.-L."/>
            <person name="Stein N."/>
            <person name="Thierry A."/>
            <person name="Trautwein-Schult A."/>
            <person name="Westhof E."/>
            <person name="Worch S."/>
            <person name="Dujon B."/>
            <person name="Souciet J.-L."/>
            <person name="Wincker P."/>
            <person name="Scholz U."/>
            <person name="Neuveglise N."/>
        </authorList>
    </citation>
    <scope>NUCLEOTIDE SEQUENCE</scope>
    <source>
        <strain evidence="7">LS3</strain>
    </source>
</reference>
<evidence type="ECO:0000259" key="6">
    <source>
        <dbReference type="PROSITE" id="PS50048"/>
    </source>
</evidence>
<dbReference type="Pfam" id="PF04082">
    <property type="entry name" value="Fungal_trans"/>
    <property type="match status" value="1"/>
</dbReference>
<dbReference type="InterPro" id="IPR001138">
    <property type="entry name" value="Zn2Cys6_DnaBD"/>
</dbReference>
<evidence type="ECO:0000256" key="2">
    <source>
        <dbReference type="ARBA" id="ARBA00022723"/>
    </source>
</evidence>
<protein>
    <submittedName>
        <fullName evidence="7">ARAD1C23166p</fullName>
    </submittedName>
</protein>
<evidence type="ECO:0000256" key="5">
    <source>
        <dbReference type="SAM" id="MobiDB-lite"/>
    </source>
</evidence>
<dbReference type="PANTHER" id="PTHR46910">
    <property type="entry name" value="TRANSCRIPTION FACTOR PDR1"/>
    <property type="match status" value="1"/>
</dbReference>
<keyword evidence="4" id="KW-0539">Nucleus</keyword>
<feature type="compositionally biased region" description="Low complexity" evidence="5">
    <location>
        <begin position="83"/>
        <end position="100"/>
    </location>
</feature>
<dbReference type="GO" id="GO:0008270">
    <property type="term" value="F:zinc ion binding"/>
    <property type="evidence" value="ECO:0007669"/>
    <property type="project" value="InterPro"/>
</dbReference>
<accession>A0A060T1A5</accession>
<dbReference type="SUPFAM" id="SSF57701">
    <property type="entry name" value="Zn2/Cys6 DNA-binding domain"/>
    <property type="match status" value="1"/>
</dbReference>
<proteinExistence type="predicted"/>
<dbReference type="Gene3D" id="4.10.240.10">
    <property type="entry name" value="Zn(2)-C6 fungal-type DNA-binding domain"/>
    <property type="match status" value="1"/>
</dbReference>
<dbReference type="GO" id="GO:0006351">
    <property type="term" value="P:DNA-templated transcription"/>
    <property type="evidence" value="ECO:0007669"/>
    <property type="project" value="InterPro"/>
</dbReference>
<dbReference type="PROSITE" id="PS50048">
    <property type="entry name" value="ZN2_CY6_FUNGAL_2"/>
    <property type="match status" value="1"/>
</dbReference>
<dbReference type="GO" id="GO:0005634">
    <property type="term" value="C:nucleus"/>
    <property type="evidence" value="ECO:0007669"/>
    <property type="project" value="UniProtKB-SubCell"/>
</dbReference>
<feature type="domain" description="Zn(2)-C6 fungal-type" evidence="6">
    <location>
        <begin position="15"/>
        <end position="53"/>
    </location>
</feature>
<keyword evidence="2" id="KW-0479">Metal-binding</keyword>
<dbReference type="GO" id="GO:0000981">
    <property type="term" value="F:DNA-binding transcription factor activity, RNA polymerase II-specific"/>
    <property type="evidence" value="ECO:0007669"/>
    <property type="project" value="InterPro"/>
</dbReference>
<evidence type="ECO:0000313" key="7">
    <source>
        <dbReference type="EMBL" id="CDP34905.1"/>
    </source>
</evidence>
<dbReference type="AlphaFoldDB" id="A0A060T1A5"/>
<name>A0A060T1A5_BLAAD</name>
<sequence>MEPEKKSKRVIGNLACQKCRRRKIRCLPVPDPSKYDSPPPCQTCAKLDIPCIFTDRGKRGPGKKKRIEEAGNGDKSSVRKTSPRSCPSGPPLSSGSSVSSVSSGFPGVGAGILAQPEANPIPWSNAAMESSSESSAYLASTSSSPKVPNLSPGLPDILSTDLLCSRIAFDDLIRTYLTHLYPLTPIVHRPTFVKDLESHRETRDPVFFSMVIALCAFTIATAPRKFRHLKEIDPSLPYKSFDEMFNRCYELVIACKNVKWITRQTISVNHFASVFLISLADHYIEGDHVRASVGWHEALGILKALRAHKWPEGYRGLNSIESELRKRCLWLIYFKTSMDRLWSSELKLGEPSDLLILEPGSLMPADADDEYITPTGILPAPPGSVPLLRGFIANIRVHLSLEYPRITDIPIKHTGSETLVHCRQEEYRARQVLKRVKGLSGVLPKELSFEFVKSPDFDIVIANIPTVDDLQAQWYKETPEIRRTQFESQCSNITVTQLWIQNGLLEYLDYLRKRISSSEVAEGLTTSRAAEQADRLVSLDLWNERQQLCERLIQVISEISLENMEPNGISIIIKLRMICFSLLDYKSDGREEISVSAASFLSKIMNHLVTLEVHRGRDAEQEGWEALELANPERYNKVG</sequence>
<dbReference type="InterPro" id="IPR007219">
    <property type="entry name" value="XnlR_reg_dom"/>
</dbReference>
<dbReference type="EMBL" id="HG937693">
    <property type="protein sequence ID" value="CDP34905.1"/>
    <property type="molecule type" value="Genomic_DNA"/>
</dbReference>
<dbReference type="InterPro" id="IPR036864">
    <property type="entry name" value="Zn2-C6_fun-type_DNA-bd_sf"/>
</dbReference>
<dbReference type="PhylomeDB" id="A0A060T1A5"/>
<dbReference type="CDD" id="cd12148">
    <property type="entry name" value="fungal_TF_MHR"/>
    <property type="match status" value="1"/>
</dbReference>
<dbReference type="SMART" id="SM00066">
    <property type="entry name" value="GAL4"/>
    <property type="match status" value="1"/>
</dbReference>
<reference evidence="7" key="1">
    <citation type="submission" date="2014-02" db="EMBL/GenBank/DDBJ databases">
        <authorList>
            <person name="Genoscope - CEA"/>
        </authorList>
    </citation>
    <scope>NUCLEOTIDE SEQUENCE</scope>
    <source>
        <strain evidence="7">LS3</strain>
    </source>
</reference>
<comment type="subcellular location">
    <subcellularLocation>
        <location evidence="1">Nucleus</location>
    </subcellularLocation>
</comment>
<evidence type="ECO:0000256" key="1">
    <source>
        <dbReference type="ARBA" id="ARBA00004123"/>
    </source>
</evidence>
<evidence type="ECO:0000256" key="3">
    <source>
        <dbReference type="ARBA" id="ARBA00023125"/>
    </source>
</evidence>
<dbReference type="GO" id="GO:0003677">
    <property type="term" value="F:DNA binding"/>
    <property type="evidence" value="ECO:0007669"/>
    <property type="project" value="UniProtKB-KW"/>
</dbReference>
<evidence type="ECO:0000256" key="4">
    <source>
        <dbReference type="ARBA" id="ARBA00023242"/>
    </source>
</evidence>
<feature type="region of interest" description="Disordered" evidence="5">
    <location>
        <begin position="53"/>
        <end position="100"/>
    </location>
</feature>
<dbReference type="PANTHER" id="PTHR46910:SF3">
    <property type="entry name" value="HALOTOLERANCE PROTEIN 9-RELATED"/>
    <property type="match status" value="1"/>
</dbReference>
<dbReference type="CDD" id="cd00067">
    <property type="entry name" value="GAL4"/>
    <property type="match status" value="1"/>
</dbReference>
<organism evidence="7">
    <name type="scientific">Blastobotrys adeninivorans</name>
    <name type="common">Yeast</name>
    <name type="synonym">Arxula adeninivorans</name>
    <dbReference type="NCBI Taxonomy" id="409370"/>
    <lineage>
        <taxon>Eukaryota</taxon>
        <taxon>Fungi</taxon>
        <taxon>Dikarya</taxon>
        <taxon>Ascomycota</taxon>
        <taxon>Saccharomycotina</taxon>
        <taxon>Dipodascomycetes</taxon>
        <taxon>Dipodascales</taxon>
        <taxon>Trichomonascaceae</taxon>
        <taxon>Blastobotrys</taxon>
    </lineage>
</organism>